<accession>A0A9E7N6M2</accession>
<proteinExistence type="predicted"/>
<protein>
    <recommendedName>
        <fullName evidence="5">4-O-methyl-glucuronoyl methylesterase-like domain-containing protein</fullName>
    </recommendedName>
</protein>
<dbReference type="EMBL" id="CP100355">
    <property type="protein sequence ID" value="UTF52485.1"/>
    <property type="molecule type" value="Genomic_DNA"/>
</dbReference>
<feature type="domain" description="4-O-methyl-glucuronoyl methylesterase-like" evidence="5">
    <location>
        <begin position="602"/>
        <end position="756"/>
    </location>
</feature>
<dbReference type="InterPro" id="IPR050261">
    <property type="entry name" value="FrsA_esterase"/>
</dbReference>
<gene>
    <name evidence="6" type="ORF">NGM29_11860</name>
</gene>
<feature type="domain" description="4-O-methyl-glucuronoyl methylesterase-like" evidence="5">
    <location>
        <begin position="161"/>
        <end position="372"/>
    </location>
</feature>
<evidence type="ECO:0000256" key="4">
    <source>
        <dbReference type="SAM" id="MobiDB-lite"/>
    </source>
</evidence>
<dbReference type="RefSeq" id="WP_254156429.1">
    <property type="nucleotide sequence ID" value="NZ_CP100355.1"/>
</dbReference>
<feature type="compositionally biased region" description="Basic and acidic residues" evidence="4">
    <location>
        <begin position="511"/>
        <end position="520"/>
    </location>
</feature>
<dbReference type="SUPFAM" id="SSF53474">
    <property type="entry name" value="alpha/beta-Hydrolases"/>
    <property type="match status" value="2"/>
</dbReference>
<reference evidence="6" key="1">
    <citation type="submission" date="2022-06" db="EMBL/GenBank/DDBJ databases">
        <title>Diverse halophilic archaea isolated from saline environments.</title>
        <authorList>
            <person name="Cui H.-L."/>
        </authorList>
    </citation>
    <scope>NUCLEOTIDE SEQUENCE</scope>
    <source>
        <strain evidence="6">WLHS1</strain>
    </source>
</reference>
<dbReference type="PANTHER" id="PTHR22946">
    <property type="entry name" value="DIENELACTONE HYDROLASE DOMAIN-CONTAINING PROTEIN-RELATED"/>
    <property type="match status" value="1"/>
</dbReference>
<dbReference type="Proteomes" id="UP001056855">
    <property type="component" value="Chromosome"/>
</dbReference>
<evidence type="ECO:0000256" key="2">
    <source>
        <dbReference type="ARBA" id="ARBA00022729"/>
    </source>
</evidence>
<evidence type="ECO:0000313" key="6">
    <source>
        <dbReference type="EMBL" id="UTF52485.1"/>
    </source>
</evidence>
<dbReference type="KEGG" id="sawl:NGM29_11860"/>
<feature type="region of interest" description="Disordered" evidence="4">
    <location>
        <begin position="1"/>
        <end position="31"/>
    </location>
</feature>
<keyword evidence="7" id="KW-1185">Reference proteome</keyword>
<dbReference type="Gene3D" id="3.40.50.1820">
    <property type="entry name" value="alpha/beta hydrolase"/>
    <property type="match status" value="2"/>
</dbReference>
<dbReference type="InterPro" id="IPR029058">
    <property type="entry name" value="AB_hydrolase_fold"/>
</dbReference>
<evidence type="ECO:0000313" key="7">
    <source>
        <dbReference type="Proteomes" id="UP001056855"/>
    </source>
</evidence>
<keyword evidence="2" id="KW-0732">Signal</keyword>
<feature type="compositionally biased region" description="Basic and acidic residues" evidence="4">
    <location>
        <begin position="10"/>
        <end position="31"/>
    </location>
</feature>
<dbReference type="PANTHER" id="PTHR22946:SF9">
    <property type="entry name" value="POLYKETIDE TRANSFERASE AF380"/>
    <property type="match status" value="1"/>
</dbReference>
<evidence type="ECO:0000256" key="1">
    <source>
        <dbReference type="ARBA" id="ARBA00022487"/>
    </source>
</evidence>
<name>A0A9E7N6M2_9EURY</name>
<dbReference type="AlphaFoldDB" id="A0A9E7N6M2"/>
<organism evidence="6 7">
    <name type="scientific">Natronosalvus rutilus</name>
    <dbReference type="NCBI Taxonomy" id="2953753"/>
    <lineage>
        <taxon>Archaea</taxon>
        <taxon>Methanobacteriati</taxon>
        <taxon>Methanobacteriota</taxon>
        <taxon>Stenosarchaea group</taxon>
        <taxon>Halobacteria</taxon>
        <taxon>Halobacteriales</taxon>
        <taxon>Natrialbaceae</taxon>
        <taxon>Natronosalvus</taxon>
    </lineage>
</organism>
<dbReference type="InterPro" id="IPR054579">
    <property type="entry name" value="GCE-like_dom"/>
</dbReference>
<dbReference type="GeneID" id="73290752"/>
<sequence length="806" mass="90504">MPADTPQDDYPLHPERIHGPPSSAEEREHRQAYLEELRPLLAPVADEYGSDPRLSHRDDSWLAWQERTGELPPGFERLPAIAELPDPLVQYGPDAERRAEITTREEWEQQRDRYKHQLEYWLYGRMPPAPDNVRASELDTRSVEGATIRDVRLAFGPNHDLTLDLEFMVPDGTGPFPVFMTQWNHRKWALLALQRGYAAVVYAAADARDDAADYGESYPDYDFQLLARRAWAAHRVVDYLETVPEADDDQIAITGASRNGKQSLIAAAFDERIAAVAPCSAGSGAVVAARFDRDDCYAGDMSVHARLRRSWFHPRWRFFVGRENRLPVDANHLVSLVAPRACLLHTALNERTTSAWAVAQLYRSANSVYDLLEADDRLALQYRQGRHARTTRDVHQILDFFDDAFGRGEYDDPTQLYHDFSFEEWRRTAGEDVDVDGFPERGLEDPLIDDDGTRAETIEEWTDRKPTLRDRLRWSFGERPPRASNPPASSLEEAGRGGKPDYLADVIGRPDPPDGVEKRWLSPSRTYGERVEGDLYYPQSADSDRPNEQLPAIVWLHPYAYNTGYGAGGRGQVPIEGSTDRGFALYAYDQLGFGTRIEEGKHFYERHPNWSKMGKLVDDALAAVETLSGLECIDSDRIFVLGYALGATVGLYAAALDERIAGVASVGGFAPFRTSDSEAERANAVIGRLSHMHGLQPRLGLFRDDPERVPFDFHEVLGLIAPRPTLAVAPSLDWTHPQADVLRCVSEARSVYDLYGVPEALEVRAPDDLLSFDYHEARLGGGPGKSPGAFSTDRRDAVFDWIADQA</sequence>
<evidence type="ECO:0000256" key="3">
    <source>
        <dbReference type="ARBA" id="ARBA00022801"/>
    </source>
</evidence>
<dbReference type="GO" id="GO:0052689">
    <property type="term" value="F:carboxylic ester hydrolase activity"/>
    <property type="evidence" value="ECO:0007669"/>
    <property type="project" value="UniProtKB-KW"/>
</dbReference>
<dbReference type="Pfam" id="PF22244">
    <property type="entry name" value="GCE_fung"/>
    <property type="match status" value="2"/>
</dbReference>
<evidence type="ECO:0000259" key="5">
    <source>
        <dbReference type="Pfam" id="PF22244"/>
    </source>
</evidence>
<keyword evidence="3" id="KW-0378">Hydrolase</keyword>
<keyword evidence="1" id="KW-0719">Serine esterase</keyword>
<feature type="region of interest" description="Disordered" evidence="4">
    <location>
        <begin position="475"/>
        <end position="520"/>
    </location>
</feature>